<proteinExistence type="predicted"/>
<comment type="caution">
    <text evidence="1">The sequence shown here is derived from an EMBL/GenBank/DDBJ whole genome shotgun (WGS) entry which is preliminary data.</text>
</comment>
<protein>
    <submittedName>
        <fullName evidence="1">Uncharacterized protein</fullName>
    </submittedName>
</protein>
<organism evidence="1 2">
    <name type="scientific">Mojavia pulchra JT2-VF2</name>
    <dbReference type="NCBI Taxonomy" id="287848"/>
    <lineage>
        <taxon>Bacteria</taxon>
        <taxon>Bacillati</taxon>
        <taxon>Cyanobacteriota</taxon>
        <taxon>Cyanophyceae</taxon>
        <taxon>Nostocales</taxon>
        <taxon>Nostocaceae</taxon>
    </lineage>
</organism>
<dbReference type="EMBL" id="JAHHHN010000051">
    <property type="protein sequence ID" value="MBW4565909.1"/>
    <property type="molecule type" value="Genomic_DNA"/>
</dbReference>
<name>A0A951UK32_9NOST</name>
<accession>A0A951UK32</accession>
<gene>
    <name evidence="1" type="ORF">KME32_33480</name>
</gene>
<dbReference type="Proteomes" id="UP000715781">
    <property type="component" value="Unassembled WGS sequence"/>
</dbReference>
<reference evidence="1" key="2">
    <citation type="journal article" date="2022" name="Microbiol. Resour. Announc.">
        <title>Metagenome Sequencing to Explore Phylogenomics of Terrestrial Cyanobacteria.</title>
        <authorList>
            <person name="Ward R.D."/>
            <person name="Stajich J.E."/>
            <person name="Johansen J.R."/>
            <person name="Huntemann M."/>
            <person name="Clum A."/>
            <person name="Foster B."/>
            <person name="Foster B."/>
            <person name="Roux S."/>
            <person name="Palaniappan K."/>
            <person name="Varghese N."/>
            <person name="Mukherjee S."/>
            <person name="Reddy T.B.K."/>
            <person name="Daum C."/>
            <person name="Copeland A."/>
            <person name="Chen I.A."/>
            <person name="Ivanova N.N."/>
            <person name="Kyrpides N.C."/>
            <person name="Shapiro N."/>
            <person name="Eloe-Fadrosh E.A."/>
            <person name="Pietrasiak N."/>
        </authorList>
    </citation>
    <scope>NUCLEOTIDE SEQUENCE</scope>
    <source>
        <strain evidence="1">JT2-VF2</strain>
    </source>
</reference>
<dbReference type="AlphaFoldDB" id="A0A951UK32"/>
<reference evidence="1" key="1">
    <citation type="submission" date="2021-05" db="EMBL/GenBank/DDBJ databases">
        <authorList>
            <person name="Pietrasiak N."/>
            <person name="Ward R."/>
            <person name="Stajich J.E."/>
            <person name="Kurbessoian T."/>
        </authorList>
    </citation>
    <scope>NUCLEOTIDE SEQUENCE</scope>
    <source>
        <strain evidence="1">JT2-VF2</strain>
    </source>
</reference>
<evidence type="ECO:0000313" key="1">
    <source>
        <dbReference type="EMBL" id="MBW4565909.1"/>
    </source>
</evidence>
<sequence length="190" mass="21615">MEPTVSIPPGWQYPRFGFGQRTERGQIIGLKYYAEDTYLAEEYGAGWRYILLPNKNTEDDETRIENDIKLLSVQELKTFLEAQISNHLRQVALLKHELKAAGLSIEINHSTAQTQPVSQKQEQFSVSLPNLHTFVDAAKFILNEIARHPDYLTLNYQPDLTIGDAETALSYLELELEPNQSPALDIADQK</sequence>
<evidence type="ECO:0000313" key="2">
    <source>
        <dbReference type="Proteomes" id="UP000715781"/>
    </source>
</evidence>